<dbReference type="GO" id="GO:0009450">
    <property type="term" value="P:gamma-aminobutyric acid catabolic process"/>
    <property type="evidence" value="ECO:0007669"/>
    <property type="project" value="TreeGrafter"/>
</dbReference>
<evidence type="ECO:0000313" key="8">
    <source>
        <dbReference type="Proteomes" id="UP000678499"/>
    </source>
</evidence>
<dbReference type="SUPFAM" id="SSF53383">
    <property type="entry name" value="PLP-dependent transferases"/>
    <property type="match status" value="1"/>
</dbReference>
<organism evidence="7">
    <name type="scientific">Notodromas monacha</name>
    <dbReference type="NCBI Taxonomy" id="399045"/>
    <lineage>
        <taxon>Eukaryota</taxon>
        <taxon>Metazoa</taxon>
        <taxon>Ecdysozoa</taxon>
        <taxon>Arthropoda</taxon>
        <taxon>Crustacea</taxon>
        <taxon>Oligostraca</taxon>
        <taxon>Ostracoda</taxon>
        <taxon>Podocopa</taxon>
        <taxon>Podocopida</taxon>
        <taxon>Cypridocopina</taxon>
        <taxon>Cypridoidea</taxon>
        <taxon>Cyprididae</taxon>
        <taxon>Notodromas</taxon>
    </lineage>
</organism>
<keyword evidence="3" id="KW-0032">Aminotransferase</keyword>
<evidence type="ECO:0000313" key="7">
    <source>
        <dbReference type="EMBL" id="CAD7283355.1"/>
    </source>
</evidence>
<dbReference type="GO" id="GO:0030170">
    <property type="term" value="F:pyridoxal phosphate binding"/>
    <property type="evidence" value="ECO:0007669"/>
    <property type="project" value="InterPro"/>
</dbReference>
<evidence type="ECO:0000256" key="1">
    <source>
        <dbReference type="ARBA" id="ARBA00001933"/>
    </source>
</evidence>
<dbReference type="OrthoDB" id="5419315at2759"/>
<protein>
    <recommendedName>
        <fullName evidence="9">4-aminobutyrate aminotransferase</fullName>
    </recommendedName>
</protein>
<evidence type="ECO:0000256" key="6">
    <source>
        <dbReference type="RuleBase" id="RU003560"/>
    </source>
</evidence>
<dbReference type="AlphaFoldDB" id="A0A7R9BXA8"/>
<dbReference type="InterPro" id="IPR015424">
    <property type="entry name" value="PyrdxlP-dep_Trfase"/>
</dbReference>
<keyword evidence="8" id="KW-1185">Reference proteome</keyword>
<name>A0A7R9BXA8_9CRUS</name>
<feature type="non-terminal residue" evidence="7">
    <location>
        <position position="1"/>
    </location>
</feature>
<sequence length="304" mass="32898">MAFSIARPSVRFVAKHGGYQCVRSVTTVPGEPSGPKVVTSDVPGPKSNALLKELGKIQQTGGVAMFMDYKKSIGNYAADVDGNLLLDCFTQIASIPLGYSHPALMKVAKAEENAAIFVNRPALGMYPTADWPQVLQRTLMSVSEAFVAPKGLEEVITMACGSCSNENAYKCLMFTLADKKRGGADFPQIDLDTCMINLPPGSPNYSILSFKEQRENTGKDVAGVVIEPIQCEGGDHHPSTNFMQKLQAITKKADVGLLVDEVQTGCGSTGKMWCHEHYQLDGPPDIVTFSKKMLTGGFYLSKKY</sequence>
<dbReference type="EMBL" id="CAJPEX010005264">
    <property type="protein sequence ID" value="CAG0923507.1"/>
    <property type="molecule type" value="Genomic_DNA"/>
</dbReference>
<dbReference type="Gene3D" id="3.90.1150.10">
    <property type="entry name" value="Aspartate Aminotransferase, domain 1"/>
    <property type="match status" value="1"/>
</dbReference>
<gene>
    <name evidence="7" type="ORF">NMOB1V02_LOCUS10971</name>
</gene>
<accession>A0A7R9BXA8</accession>
<evidence type="ECO:0000256" key="3">
    <source>
        <dbReference type="ARBA" id="ARBA00022576"/>
    </source>
</evidence>
<evidence type="ECO:0000256" key="5">
    <source>
        <dbReference type="ARBA" id="ARBA00022898"/>
    </source>
</evidence>
<dbReference type="EMBL" id="OA887301">
    <property type="protein sequence ID" value="CAD7283355.1"/>
    <property type="molecule type" value="Genomic_DNA"/>
</dbReference>
<dbReference type="InterPro" id="IPR015422">
    <property type="entry name" value="PyrdxlP-dep_Trfase_small"/>
</dbReference>
<dbReference type="Pfam" id="PF00202">
    <property type="entry name" value="Aminotran_3"/>
    <property type="match status" value="2"/>
</dbReference>
<dbReference type="GO" id="GO:0008483">
    <property type="term" value="F:transaminase activity"/>
    <property type="evidence" value="ECO:0007669"/>
    <property type="project" value="UniProtKB-KW"/>
</dbReference>
<evidence type="ECO:0000256" key="2">
    <source>
        <dbReference type="ARBA" id="ARBA00008954"/>
    </source>
</evidence>
<keyword evidence="4" id="KW-0808">Transferase</keyword>
<dbReference type="GO" id="GO:0005739">
    <property type="term" value="C:mitochondrion"/>
    <property type="evidence" value="ECO:0007669"/>
    <property type="project" value="TreeGrafter"/>
</dbReference>
<dbReference type="InterPro" id="IPR049704">
    <property type="entry name" value="Aminotrans_3_PPA_site"/>
</dbReference>
<reference evidence="7" key="1">
    <citation type="submission" date="2020-11" db="EMBL/GenBank/DDBJ databases">
        <authorList>
            <person name="Tran Van P."/>
        </authorList>
    </citation>
    <scope>NUCLEOTIDE SEQUENCE</scope>
</reference>
<dbReference type="Proteomes" id="UP000678499">
    <property type="component" value="Unassembled WGS sequence"/>
</dbReference>
<dbReference type="InterPro" id="IPR005814">
    <property type="entry name" value="Aminotrans_3"/>
</dbReference>
<comment type="cofactor">
    <cofactor evidence="1">
        <name>pyridoxal 5'-phosphate</name>
        <dbReference type="ChEBI" id="CHEBI:597326"/>
    </cofactor>
</comment>
<keyword evidence="5 6" id="KW-0663">Pyridoxal phosphate</keyword>
<dbReference type="PANTHER" id="PTHR43206">
    <property type="entry name" value="AMINOTRANSFERASE"/>
    <property type="match status" value="1"/>
</dbReference>
<dbReference type="Gene3D" id="3.40.640.10">
    <property type="entry name" value="Type I PLP-dependent aspartate aminotransferase-like (Major domain)"/>
    <property type="match status" value="2"/>
</dbReference>
<evidence type="ECO:0000256" key="4">
    <source>
        <dbReference type="ARBA" id="ARBA00022679"/>
    </source>
</evidence>
<evidence type="ECO:0008006" key="9">
    <source>
        <dbReference type="Google" id="ProtNLM"/>
    </source>
</evidence>
<dbReference type="InterPro" id="IPR015421">
    <property type="entry name" value="PyrdxlP-dep_Trfase_major"/>
</dbReference>
<comment type="similarity">
    <text evidence="2 6">Belongs to the class-III pyridoxal-phosphate-dependent aminotransferase family.</text>
</comment>
<dbReference type="PANTHER" id="PTHR43206:SF1">
    <property type="entry name" value="4-AMINOBUTYRATE AMINOTRANSFERASE, MITOCHONDRIAL"/>
    <property type="match status" value="1"/>
</dbReference>
<proteinExistence type="inferred from homology"/>
<dbReference type="PROSITE" id="PS00600">
    <property type="entry name" value="AA_TRANSFER_CLASS_3"/>
    <property type="match status" value="1"/>
</dbReference>